<reference evidence="7 8" key="1">
    <citation type="journal article" date="2015" name="Genome Announc.">
        <title>Draft Genome Sequence of Norvancomycin-Producing Strain Amycolatopsis orientalis CPCC200066.</title>
        <authorList>
            <person name="Lei X."/>
            <person name="Yuan F."/>
            <person name="Shi Y."/>
            <person name="Li X."/>
            <person name="Wang L."/>
            <person name="Hong B."/>
        </authorList>
    </citation>
    <scope>NUCLEOTIDE SEQUENCE [LARGE SCALE GENOMIC DNA]</scope>
    <source>
        <strain evidence="7 8">B-37</strain>
    </source>
</reference>
<evidence type="ECO:0000256" key="2">
    <source>
        <dbReference type="ARBA" id="ARBA00005466"/>
    </source>
</evidence>
<dbReference type="InterPro" id="IPR036318">
    <property type="entry name" value="FAD-bd_PCMH-like_sf"/>
</dbReference>
<keyword evidence="5" id="KW-0560">Oxidoreductase</keyword>
<evidence type="ECO:0000313" key="8">
    <source>
        <dbReference type="Proteomes" id="UP000093695"/>
    </source>
</evidence>
<accession>A0A193BS83</accession>
<dbReference type="SUPFAM" id="SSF56176">
    <property type="entry name" value="FAD-binding/transporter-associated domain-like"/>
    <property type="match status" value="1"/>
</dbReference>
<dbReference type="Pfam" id="PF01565">
    <property type="entry name" value="FAD_binding_4"/>
    <property type="match status" value="1"/>
</dbReference>
<comment type="similarity">
    <text evidence="2">Belongs to the oxygen-dependent FAD-linked oxidoreductase family.</text>
</comment>
<evidence type="ECO:0000256" key="4">
    <source>
        <dbReference type="ARBA" id="ARBA00022827"/>
    </source>
</evidence>
<gene>
    <name evidence="7" type="ORF">SD37_04735</name>
</gene>
<evidence type="ECO:0000259" key="6">
    <source>
        <dbReference type="PROSITE" id="PS51387"/>
    </source>
</evidence>
<protein>
    <submittedName>
        <fullName evidence="7">Oxidoreductase</fullName>
    </submittedName>
</protein>
<feature type="domain" description="FAD-binding PCMH-type" evidence="6">
    <location>
        <begin position="23"/>
        <end position="191"/>
    </location>
</feature>
<proteinExistence type="inferred from homology"/>
<dbReference type="Pfam" id="PF08031">
    <property type="entry name" value="BBE"/>
    <property type="match status" value="1"/>
</dbReference>
<dbReference type="eggNOG" id="COG0277">
    <property type="taxonomic scope" value="Bacteria"/>
</dbReference>
<dbReference type="Gene3D" id="3.40.462.20">
    <property type="match status" value="1"/>
</dbReference>
<evidence type="ECO:0000313" key="7">
    <source>
        <dbReference type="EMBL" id="ANN15034.1"/>
    </source>
</evidence>
<dbReference type="Gene3D" id="3.30.465.10">
    <property type="match status" value="1"/>
</dbReference>
<organism evidence="7 8">
    <name type="scientific">Amycolatopsis orientalis</name>
    <name type="common">Nocardia orientalis</name>
    <dbReference type="NCBI Taxonomy" id="31958"/>
    <lineage>
        <taxon>Bacteria</taxon>
        <taxon>Bacillati</taxon>
        <taxon>Actinomycetota</taxon>
        <taxon>Actinomycetes</taxon>
        <taxon>Pseudonocardiales</taxon>
        <taxon>Pseudonocardiaceae</taxon>
        <taxon>Amycolatopsis</taxon>
    </lineage>
</organism>
<keyword evidence="4" id="KW-0274">FAD</keyword>
<dbReference type="STRING" id="31958.SD37_04735"/>
<evidence type="ECO:0000256" key="1">
    <source>
        <dbReference type="ARBA" id="ARBA00001974"/>
    </source>
</evidence>
<dbReference type="PROSITE" id="PS51387">
    <property type="entry name" value="FAD_PCMH"/>
    <property type="match status" value="1"/>
</dbReference>
<dbReference type="InterPro" id="IPR016166">
    <property type="entry name" value="FAD-bd_PCMH"/>
</dbReference>
<dbReference type="InterPro" id="IPR012951">
    <property type="entry name" value="BBE"/>
</dbReference>
<dbReference type="GO" id="GO:0016491">
    <property type="term" value="F:oxidoreductase activity"/>
    <property type="evidence" value="ECO:0007669"/>
    <property type="project" value="UniProtKB-KW"/>
</dbReference>
<keyword evidence="3" id="KW-0285">Flavoprotein</keyword>
<dbReference type="EMBL" id="CP016174">
    <property type="protein sequence ID" value="ANN15034.1"/>
    <property type="molecule type" value="Genomic_DNA"/>
</dbReference>
<dbReference type="PANTHER" id="PTHR42973:SF39">
    <property type="entry name" value="FAD-BINDING PCMH-TYPE DOMAIN-CONTAINING PROTEIN"/>
    <property type="match status" value="1"/>
</dbReference>
<dbReference type="InterPro" id="IPR016167">
    <property type="entry name" value="FAD-bd_PCMH_sub1"/>
</dbReference>
<dbReference type="RefSeq" id="WP_044853992.1">
    <property type="nucleotide sequence ID" value="NZ_CP016174.1"/>
</dbReference>
<dbReference type="Proteomes" id="UP000093695">
    <property type="component" value="Chromosome"/>
</dbReference>
<dbReference type="GO" id="GO:0071949">
    <property type="term" value="F:FAD binding"/>
    <property type="evidence" value="ECO:0007669"/>
    <property type="project" value="InterPro"/>
</dbReference>
<dbReference type="InterPro" id="IPR050416">
    <property type="entry name" value="FAD-linked_Oxidoreductase"/>
</dbReference>
<dbReference type="Gene3D" id="3.30.43.10">
    <property type="entry name" value="Uridine Diphospho-n-acetylenolpyruvylglucosamine Reductase, domain 2"/>
    <property type="match status" value="1"/>
</dbReference>
<dbReference type="InterPro" id="IPR016169">
    <property type="entry name" value="FAD-bd_PCMH_sub2"/>
</dbReference>
<dbReference type="InterPro" id="IPR006094">
    <property type="entry name" value="Oxid_FAD_bind_N"/>
</dbReference>
<dbReference type="AlphaFoldDB" id="A0A193BS83"/>
<comment type="cofactor">
    <cofactor evidence="1">
        <name>FAD</name>
        <dbReference type="ChEBI" id="CHEBI:57692"/>
    </cofactor>
</comment>
<evidence type="ECO:0000256" key="5">
    <source>
        <dbReference type="ARBA" id="ARBA00023002"/>
    </source>
</evidence>
<sequence length="446" mass="47393">MTEMLRPGDAEYDQELAGFQIAVPRRPDVIVPAASAANVVEAVRYAGEHDLPIAVQSTGHGVAVPFEGGVLVTTHRMNGVRIDAATSTARVDAGVRWGAVIEAAAEYGLAPLSGSFPGVGVVGYTLGGGFSLLGRRYGLAADQVTAIEVVTADGELRRATPDTERDLFWALRGGRDNFGIVTALEFGLVPVTRLYGGSLQFGTESLATVLHVWRDWAAEMPREMTSSLAMVPMPDLPMVPEPLRGKHVAQIRIAYLGDAAEGERLVAPLRAAAPLLGDTLAEIPFTESGSIANEPPFPHGYRADNATVSELNDTMLDAILEHAGPGAPVPTVVLLDLLGGALSERPEHPGVDWDREARFTVRALSVVDDAGMVAIKAAHEKLFDALKPWSTGKLLTFVYGDSDAGTEASKVYSPADLRRLAEVKAAVDPANRFRLTHNVEPARDAG</sequence>
<evidence type="ECO:0000256" key="3">
    <source>
        <dbReference type="ARBA" id="ARBA00022630"/>
    </source>
</evidence>
<dbReference type="PANTHER" id="PTHR42973">
    <property type="entry name" value="BINDING OXIDOREDUCTASE, PUTATIVE (AFU_ORTHOLOGUE AFUA_1G17690)-RELATED"/>
    <property type="match status" value="1"/>
</dbReference>
<name>A0A193BS83_AMYOR</name>
<dbReference type="KEGG" id="aori:SD37_04735"/>
<keyword evidence="8" id="KW-1185">Reference proteome</keyword>